<name>A0A150LCB3_9BACI</name>
<dbReference type="PATRIC" id="fig|46224.3.peg.1451"/>
<keyword evidence="1" id="KW-0175">Coiled coil</keyword>
<reference evidence="3 5" key="2">
    <citation type="submission" date="2020-12" db="EMBL/GenBank/DDBJ databases">
        <title>Taxonomic evaluation of the Bacillus sporothermodurans group of bacteria based on whole genome sequences.</title>
        <authorList>
            <person name="Fiedler G."/>
            <person name="Herbstmann A.-D."/>
            <person name="Doll E."/>
            <person name="Wenning M."/>
            <person name="Brinks E."/>
            <person name="Kabisch J."/>
            <person name="Breitenwieser F."/>
            <person name="Lappann M."/>
            <person name="Boehnlein C."/>
            <person name="Franz C."/>
        </authorList>
    </citation>
    <scope>NUCLEOTIDE SEQUENCE [LARGE SCALE GENOMIC DNA]</scope>
    <source>
        <strain evidence="3 5">DSM 10599</strain>
    </source>
</reference>
<dbReference type="InterPro" id="IPR031681">
    <property type="entry name" value="YwqH-like"/>
</dbReference>
<evidence type="ECO:0000256" key="1">
    <source>
        <dbReference type="SAM" id="Coils"/>
    </source>
</evidence>
<dbReference type="Proteomes" id="UP000595512">
    <property type="component" value="Chromosome"/>
</dbReference>
<evidence type="ECO:0000313" key="3">
    <source>
        <dbReference type="EMBL" id="QQX27170.1"/>
    </source>
</evidence>
<accession>A0A150LCB3</accession>
<dbReference type="GeneID" id="62499238"/>
<dbReference type="Pfam" id="PF16888">
    <property type="entry name" value="YwqH-like"/>
    <property type="match status" value="1"/>
</dbReference>
<protein>
    <submittedName>
        <fullName evidence="3">DUF5082 family protein</fullName>
    </submittedName>
</protein>
<dbReference type="EMBL" id="CP066701">
    <property type="protein sequence ID" value="QQX27170.1"/>
    <property type="molecule type" value="Genomic_DNA"/>
</dbReference>
<dbReference type="RefSeq" id="WP_066228116.1">
    <property type="nucleotide sequence ID" value="NZ_CP066701.1"/>
</dbReference>
<sequence length="127" mass="14810">MSDVEKAVNILNHEISRLSGIMSENELKIKRLWKAKSNIENDQEELIHHQKKVYKPEFSSNTWAGRHASKHLNILDRINRSYKQIANNQVEDVIDAIESKIKQLESENHHLMSSVISKRRELSGLRN</sequence>
<dbReference type="STRING" id="46224.B4102_2400"/>
<dbReference type="KEGG" id="hspo:JGZ69_10680"/>
<dbReference type="AlphaFoldDB" id="A0A150LCB3"/>
<evidence type="ECO:0000313" key="2">
    <source>
        <dbReference type="EMBL" id="KYD09987.1"/>
    </source>
</evidence>
<organism evidence="2 4">
    <name type="scientific">Heyndrickxia sporothermodurans</name>
    <dbReference type="NCBI Taxonomy" id="46224"/>
    <lineage>
        <taxon>Bacteria</taxon>
        <taxon>Bacillati</taxon>
        <taxon>Bacillota</taxon>
        <taxon>Bacilli</taxon>
        <taxon>Bacillales</taxon>
        <taxon>Bacillaceae</taxon>
        <taxon>Heyndrickxia</taxon>
    </lineage>
</organism>
<evidence type="ECO:0000313" key="4">
    <source>
        <dbReference type="Proteomes" id="UP000075666"/>
    </source>
</evidence>
<feature type="coiled-coil region" evidence="1">
    <location>
        <begin position="87"/>
        <end position="114"/>
    </location>
</feature>
<gene>
    <name evidence="2" type="ORF">B4102_2400</name>
    <name evidence="3" type="ORF">JGZ69_10680</name>
</gene>
<keyword evidence="4" id="KW-1185">Reference proteome</keyword>
<dbReference type="OrthoDB" id="2454201at2"/>
<proteinExistence type="predicted"/>
<reference evidence="2 4" key="1">
    <citation type="submission" date="2016-01" db="EMBL/GenBank/DDBJ databases">
        <title>Genome Sequences of Twelve Sporeforming Bacillus Species Isolated from Foods.</title>
        <authorList>
            <person name="Berendsen E.M."/>
            <person name="Wells-Bennik M.H."/>
            <person name="Krawcyk A.O."/>
            <person name="De Jong A."/>
            <person name="Holsappel S."/>
            <person name="Eijlander R.T."/>
            <person name="Kuipers O.P."/>
        </authorList>
    </citation>
    <scope>NUCLEOTIDE SEQUENCE [LARGE SCALE GENOMIC DNA]</scope>
    <source>
        <strain evidence="2 4">B4102</strain>
    </source>
</reference>
<dbReference type="Proteomes" id="UP000075666">
    <property type="component" value="Unassembled WGS sequence"/>
</dbReference>
<dbReference type="EMBL" id="LQYN01000019">
    <property type="protein sequence ID" value="KYD09987.1"/>
    <property type="molecule type" value="Genomic_DNA"/>
</dbReference>
<evidence type="ECO:0000313" key="5">
    <source>
        <dbReference type="Proteomes" id="UP000595512"/>
    </source>
</evidence>